<keyword evidence="3 7" id="KW-0812">Transmembrane</keyword>
<dbReference type="GO" id="GO:0016020">
    <property type="term" value="C:membrane"/>
    <property type="evidence" value="ECO:0007669"/>
    <property type="project" value="UniProtKB-SubCell"/>
</dbReference>
<keyword evidence="4 7" id="KW-1133">Transmembrane helix</keyword>
<evidence type="ECO:0000256" key="1">
    <source>
        <dbReference type="ARBA" id="ARBA00004127"/>
    </source>
</evidence>
<dbReference type="SUPFAM" id="SSF103481">
    <property type="entry name" value="Multidrug resistance efflux transporter EmrE"/>
    <property type="match status" value="2"/>
</dbReference>
<sequence length="320" mass="34059">MTNKRAFGLAAILLGSAFFGIGGTVLEWLHTNRSFDLGGLVPLRLIPSGLLLLLYLRLRGHDLWAIWKDRSSRSGIVAYGIGGILGMQFSFMQTVENGSAVTATLFQFLGPALIAVYIAWKNRRPPFLTEWSSFLIALAGIVLVLTNGVFGEAVFSKAGVLWGIATAFAFAFYTVYPVRLLDRWGALLCSGWGMLIGGVVYGGVSLPLPGTAWLPAGEYDALSIVLIGCVIVFGTACAFTLCAASLKYLSPTEAGILSGMEPLAAVITTVLWLMKPFGLWQTAGAVLIVASTVLLSAKPTEGLPRPARNNPSPSTMRTGP</sequence>
<dbReference type="InterPro" id="IPR037185">
    <property type="entry name" value="EmrE-like"/>
</dbReference>
<evidence type="ECO:0000256" key="4">
    <source>
        <dbReference type="ARBA" id="ARBA00022989"/>
    </source>
</evidence>
<evidence type="ECO:0000256" key="2">
    <source>
        <dbReference type="ARBA" id="ARBA00007362"/>
    </source>
</evidence>
<feature type="transmembrane region" description="Helical" evidence="7">
    <location>
        <begin position="76"/>
        <end position="95"/>
    </location>
</feature>
<name>A0A927CHM1_9BACL</name>
<dbReference type="AlphaFoldDB" id="A0A927CHM1"/>
<gene>
    <name evidence="9" type="ORF">IDH45_32920</name>
</gene>
<dbReference type="InterPro" id="IPR050638">
    <property type="entry name" value="AA-Vitamin_Transporters"/>
</dbReference>
<dbReference type="InterPro" id="IPR000620">
    <property type="entry name" value="EamA_dom"/>
</dbReference>
<feature type="transmembrane region" description="Helical" evidence="7">
    <location>
        <begin position="185"/>
        <end position="204"/>
    </location>
</feature>
<feature type="region of interest" description="Disordered" evidence="6">
    <location>
        <begin position="301"/>
        <end position="320"/>
    </location>
</feature>
<proteinExistence type="inferred from homology"/>
<dbReference type="PANTHER" id="PTHR32322:SF2">
    <property type="entry name" value="EAMA DOMAIN-CONTAINING PROTEIN"/>
    <property type="match status" value="1"/>
</dbReference>
<feature type="domain" description="EamA" evidence="8">
    <location>
        <begin position="158"/>
        <end position="296"/>
    </location>
</feature>
<dbReference type="Pfam" id="PF00892">
    <property type="entry name" value="EamA"/>
    <property type="match status" value="2"/>
</dbReference>
<feature type="transmembrane region" description="Helical" evidence="7">
    <location>
        <begin position="35"/>
        <end position="56"/>
    </location>
</feature>
<comment type="caution">
    <text evidence="9">The sequence shown here is derived from an EMBL/GenBank/DDBJ whole genome shotgun (WGS) entry which is preliminary data.</text>
</comment>
<feature type="transmembrane region" description="Helical" evidence="7">
    <location>
        <begin position="132"/>
        <end position="154"/>
    </location>
</feature>
<evidence type="ECO:0000256" key="7">
    <source>
        <dbReference type="SAM" id="Phobius"/>
    </source>
</evidence>
<evidence type="ECO:0000259" key="8">
    <source>
        <dbReference type="Pfam" id="PF00892"/>
    </source>
</evidence>
<comment type="similarity">
    <text evidence="2">Belongs to the EamA transporter family.</text>
</comment>
<dbReference type="EMBL" id="JACXJA010000070">
    <property type="protein sequence ID" value="MBD2866782.1"/>
    <property type="molecule type" value="Genomic_DNA"/>
</dbReference>
<dbReference type="Proteomes" id="UP000639396">
    <property type="component" value="Unassembled WGS sequence"/>
</dbReference>
<evidence type="ECO:0000313" key="10">
    <source>
        <dbReference type="Proteomes" id="UP000639396"/>
    </source>
</evidence>
<feature type="transmembrane region" description="Helical" evidence="7">
    <location>
        <begin position="101"/>
        <end position="120"/>
    </location>
</feature>
<comment type="subcellular location">
    <subcellularLocation>
        <location evidence="1">Endomembrane system</location>
        <topology evidence="1">Multi-pass membrane protein</topology>
    </subcellularLocation>
</comment>
<reference evidence="9" key="1">
    <citation type="submission" date="2020-09" db="EMBL/GenBank/DDBJ databases">
        <title>A novel bacterium of genus Paenibacillus, isolated from South China Sea.</title>
        <authorList>
            <person name="Huang H."/>
            <person name="Mo K."/>
            <person name="Hu Y."/>
        </authorList>
    </citation>
    <scope>NUCLEOTIDE SEQUENCE</scope>
    <source>
        <strain evidence="9">IB182363</strain>
    </source>
</reference>
<accession>A0A927CHM1</accession>
<feature type="domain" description="EamA" evidence="8">
    <location>
        <begin position="7"/>
        <end position="145"/>
    </location>
</feature>
<feature type="transmembrane region" description="Helical" evidence="7">
    <location>
        <begin position="256"/>
        <end position="273"/>
    </location>
</feature>
<protein>
    <submittedName>
        <fullName evidence="9">EamA family transporter</fullName>
    </submittedName>
</protein>
<dbReference type="RefSeq" id="WP_190932397.1">
    <property type="nucleotide sequence ID" value="NZ_JACXJA010000070.1"/>
</dbReference>
<keyword evidence="10" id="KW-1185">Reference proteome</keyword>
<evidence type="ECO:0000313" key="9">
    <source>
        <dbReference type="EMBL" id="MBD2866782.1"/>
    </source>
</evidence>
<feature type="transmembrane region" description="Helical" evidence="7">
    <location>
        <begin position="279"/>
        <end position="297"/>
    </location>
</feature>
<keyword evidence="5 7" id="KW-0472">Membrane</keyword>
<evidence type="ECO:0000256" key="5">
    <source>
        <dbReference type="ARBA" id="ARBA00023136"/>
    </source>
</evidence>
<organism evidence="9 10">
    <name type="scientific">Paenibacillus oceani</name>
    <dbReference type="NCBI Taxonomy" id="2772510"/>
    <lineage>
        <taxon>Bacteria</taxon>
        <taxon>Bacillati</taxon>
        <taxon>Bacillota</taxon>
        <taxon>Bacilli</taxon>
        <taxon>Bacillales</taxon>
        <taxon>Paenibacillaceae</taxon>
        <taxon>Paenibacillus</taxon>
    </lineage>
</organism>
<feature type="transmembrane region" description="Helical" evidence="7">
    <location>
        <begin position="224"/>
        <end position="244"/>
    </location>
</feature>
<evidence type="ECO:0000256" key="3">
    <source>
        <dbReference type="ARBA" id="ARBA00022692"/>
    </source>
</evidence>
<feature type="compositionally biased region" description="Polar residues" evidence="6">
    <location>
        <begin position="309"/>
        <end position="320"/>
    </location>
</feature>
<dbReference type="PANTHER" id="PTHR32322">
    <property type="entry name" value="INNER MEMBRANE TRANSPORTER"/>
    <property type="match status" value="1"/>
</dbReference>
<feature type="transmembrane region" description="Helical" evidence="7">
    <location>
        <begin position="160"/>
        <end position="178"/>
    </location>
</feature>
<evidence type="ECO:0000256" key="6">
    <source>
        <dbReference type="SAM" id="MobiDB-lite"/>
    </source>
</evidence>